<dbReference type="EMBL" id="VJXW01000019">
    <property type="protein sequence ID" value="TRW23217.1"/>
    <property type="molecule type" value="Genomic_DNA"/>
</dbReference>
<protein>
    <submittedName>
        <fullName evidence="1">Uncharacterized protein</fullName>
    </submittedName>
</protein>
<name>A0A552UYA6_9FIRM</name>
<organism evidence="1 2">
    <name type="scientific">Criibacterium bergeronii</name>
    <dbReference type="NCBI Taxonomy" id="1871336"/>
    <lineage>
        <taxon>Bacteria</taxon>
        <taxon>Bacillati</taxon>
        <taxon>Bacillota</taxon>
        <taxon>Clostridia</taxon>
        <taxon>Peptostreptococcales</taxon>
        <taxon>Filifactoraceae</taxon>
        <taxon>Criibacterium</taxon>
    </lineage>
</organism>
<sequence>MNDRESYELFSRCADGTITITALPEKKNYRYHTTDAKGMYRKVVELGKDTNVYISVNPCVDDLPDGAGKGSDQP</sequence>
<proteinExistence type="predicted"/>
<comment type="caution">
    <text evidence="1">The sequence shown here is derived from an EMBL/GenBank/DDBJ whole genome shotgun (WGS) entry which is preliminary data.</text>
</comment>
<reference evidence="1 2" key="1">
    <citation type="submission" date="2019-07" db="EMBL/GenBank/DDBJ databases">
        <title>Criibacterium bergeronii gen. nov., sp. nov. isolated from human clinical samples.</title>
        <authorList>
            <person name="Maheux A.F."/>
            <person name="Boudreau D.K."/>
            <person name="Berube E."/>
            <person name="Brodeur S."/>
            <person name="Bernard K.A."/>
            <person name="Abed J.Y."/>
            <person name="Ducrey E."/>
            <person name="Guay E.F."/>
            <person name="Raymond F."/>
            <person name="Corbeil J."/>
            <person name="Domingo M.-C."/>
            <person name="Roy P.H."/>
            <person name="Boissinot M."/>
            <person name="Tocheva E.I."/>
            <person name="Omar R.F."/>
        </authorList>
    </citation>
    <scope>NUCLEOTIDE SEQUENCE [LARGE SCALE GENOMIC DNA]</scope>
    <source>
        <strain evidence="1 2">CCRI-24246</strain>
    </source>
</reference>
<accession>A0A552UYA6</accession>
<evidence type="ECO:0000313" key="1">
    <source>
        <dbReference type="EMBL" id="TRW23217.1"/>
    </source>
</evidence>
<dbReference type="AlphaFoldDB" id="A0A552UYA6"/>
<gene>
    <name evidence="1" type="ORF">FL857_10200</name>
</gene>
<evidence type="ECO:0000313" key="2">
    <source>
        <dbReference type="Proteomes" id="UP000319424"/>
    </source>
</evidence>
<dbReference type="RefSeq" id="WP_144398729.1">
    <property type="nucleotide sequence ID" value="NZ_VJXW01000019.1"/>
</dbReference>
<dbReference type="Proteomes" id="UP000319424">
    <property type="component" value="Unassembled WGS sequence"/>
</dbReference>